<dbReference type="RefSeq" id="WP_081153569.1">
    <property type="nucleotide sequence ID" value="NZ_LVYD01000066.1"/>
</dbReference>
<name>A0A1V9FP05_9BACT</name>
<dbReference type="Proteomes" id="UP000192796">
    <property type="component" value="Unassembled WGS sequence"/>
</dbReference>
<keyword evidence="2" id="KW-1185">Reference proteome</keyword>
<evidence type="ECO:0000313" key="1">
    <source>
        <dbReference type="EMBL" id="OQP60072.1"/>
    </source>
</evidence>
<dbReference type="AlphaFoldDB" id="A0A1V9FP05"/>
<proteinExistence type="predicted"/>
<gene>
    <name evidence="1" type="ORF">A3860_34645</name>
</gene>
<dbReference type="PROSITE" id="PS51257">
    <property type="entry name" value="PROKAR_LIPOPROTEIN"/>
    <property type="match status" value="1"/>
</dbReference>
<dbReference type="OrthoDB" id="799540at2"/>
<protein>
    <submittedName>
        <fullName evidence="1">Uncharacterized protein</fullName>
    </submittedName>
</protein>
<reference evidence="1 2" key="1">
    <citation type="submission" date="2016-03" db="EMBL/GenBank/DDBJ databases">
        <title>Niastella vici sp. nov., isolated from farmland soil.</title>
        <authorList>
            <person name="Chen L."/>
            <person name="Wang D."/>
            <person name="Yang S."/>
            <person name="Wang G."/>
        </authorList>
    </citation>
    <scope>NUCLEOTIDE SEQUENCE [LARGE SCALE GENOMIC DNA]</scope>
    <source>
        <strain evidence="1 2">DJ57</strain>
    </source>
</reference>
<sequence>MKKLMVYLIVFTMTASLSCENEQEISASSVPEPVMNAFKAKYPAITPDKWVKEKEKGKVIYEAKFTRDNKKGEAEFDESGNFIEED</sequence>
<dbReference type="STRING" id="1703345.A3860_34645"/>
<accession>A0A1V9FP05</accession>
<comment type="caution">
    <text evidence="1">The sequence shown here is derived from an EMBL/GenBank/DDBJ whole genome shotgun (WGS) entry which is preliminary data.</text>
</comment>
<dbReference type="Gene3D" id="3.10.450.360">
    <property type="match status" value="1"/>
</dbReference>
<evidence type="ECO:0000313" key="2">
    <source>
        <dbReference type="Proteomes" id="UP000192796"/>
    </source>
</evidence>
<organism evidence="1 2">
    <name type="scientific">Niastella vici</name>
    <dbReference type="NCBI Taxonomy" id="1703345"/>
    <lineage>
        <taxon>Bacteria</taxon>
        <taxon>Pseudomonadati</taxon>
        <taxon>Bacteroidota</taxon>
        <taxon>Chitinophagia</taxon>
        <taxon>Chitinophagales</taxon>
        <taxon>Chitinophagaceae</taxon>
        <taxon>Niastella</taxon>
    </lineage>
</organism>
<dbReference type="EMBL" id="LVYD01000066">
    <property type="protein sequence ID" value="OQP60072.1"/>
    <property type="molecule type" value="Genomic_DNA"/>
</dbReference>
<dbReference type="SUPFAM" id="SSF160574">
    <property type="entry name" value="BT0923-like"/>
    <property type="match status" value="1"/>
</dbReference>